<dbReference type="InterPro" id="IPR036390">
    <property type="entry name" value="WH_DNA-bd_sf"/>
</dbReference>
<name>A0ABR7EFD5_9FIRM</name>
<keyword evidence="4" id="KW-0805">Transcription regulation</keyword>
<evidence type="ECO:0000256" key="4">
    <source>
        <dbReference type="ARBA" id="ARBA00023015"/>
    </source>
</evidence>
<dbReference type="SUPFAM" id="SSF46785">
    <property type="entry name" value="Winged helix' DNA-binding domain"/>
    <property type="match status" value="1"/>
</dbReference>
<dbReference type="PANTHER" id="PTHR33202:SF7">
    <property type="entry name" value="FERRIC UPTAKE REGULATION PROTEIN"/>
    <property type="match status" value="1"/>
</dbReference>
<evidence type="ECO:0000313" key="8">
    <source>
        <dbReference type="Proteomes" id="UP000606889"/>
    </source>
</evidence>
<keyword evidence="6" id="KW-0804">Transcription</keyword>
<organism evidence="7 8">
    <name type="scientific">Christensenella tenuis</name>
    <dbReference type="NCBI Taxonomy" id="2763033"/>
    <lineage>
        <taxon>Bacteria</taxon>
        <taxon>Bacillati</taxon>
        <taxon>Bacillota</taxon>
        <taxon>Clostridia</taxon>
        <taxon>Christensenellales</taxon>
        <taxon>Christensenellaceae</taxon>
        <taxon>Christensenella</taxon>
    </lineage>
</organism>
<evidence type="ECO:0000256" key="5">
    <source>
        <dbReference type="ARBA" id="ARBA00023125"/>
    </source>
</evidence>
<evidence type="ECO:0000313" key="7">
    <source>
        <dbReference type="EMBL" id="MBC5648368.1"/>
    </source>
</evidence>
<dbReference type="Proteomes" id="UP000606889">
    <property type="component" value="Unassembled WGS sequence"/>
</dbReference>
<gene>
    <name evidence="7" type="ORF">H8S18_08465</name>
</gene>
<dbReference type="InterPro" id="IPR043135">
    <property type="entry name" value="Fur_C"/>
</dbReference>
<protein>
    <submittedName>
        <fullName evidence="7">Transcriptional repressor</fullName>
    </submittedName>
</protein>
<dbReference type="RefSeq" id="WP_186857875.1">
    <property type="nucleotide sequence ID" value="NZ_JACOON010000004.1"/>
</dbReference>
<evidence type="ECO:0000256" key="1">
    <source>
        <dbReference type="ARBA" id="ARBA00007957"/>
    </source>
</evidence>
<keyword evidence="8" id="KW-1185">Reference proteome</keyword>
<sequence length="137" mass="15733">MKQQRNSRQRRLVLEAVRNHTDHPSADRIYLDVRLRDDKISRGTVYRNLNLLAANGKISRVETPGMDRFDLRTEPHYHLMCVGCGKITDAALPYQTEWDREVGAQAGYTVHTHSVLFEGLCPDCAKKDEKERGAPRE</sequence>
<evidence type="ECO:0000256" key="6">
    <source>
        <dbReference type="ARBA" id="ARBA00023163"/>
    </source>
</evidence>
<dbReference type="Gene3D" id="1.10.10.10">
    <property type="entry name" value="Winged helix-like DNA-binding domain superfamily/Winged helix DNA-binding domain"/>
    <property type="match status" value="1"/>
</dbReference>
<comment type="caution">
    <text evidence="7">The sequence shown here is derived from an EMBL/GenBank/DDBJ whole genome shotgun (WGS) entry which is preliminary data.</text>
</comment>
<dbReference type="PANTHER" id="PTHR33202">
    <property type="entry name" value="ZINC UPTAKE REGULATION PROTEIN"/>
    <property type="match status" value="1"/>
</dbReference>
<dbReference type="EMBL" id="JACOON010000004">
    <property type="protein sequence ID" value="MBC5648368.1"/>
    <property type="molecule type" value="Genomic_DNA"/>
</dbReference>
<comment type="similarity">
    <text evidence="1">Belongs to the Fur family.</text>
</comment>
<reference evidence="7 8" key="1">
    <citation type="submission" date="2020-08" db="EMBL/GenBank/DDBJ databases">
        <title>Genome public.</title>
        <authorList>
            <person name="Liu C."/>
            <person name="Sun Q."/>
        </authorList>
    </citation>
    <scope>NUCLEOTIDE SEQUENCE [LARGE SCALE GENOMIC DNA]</scope>
    <source>
        <strain evidence="7 8">NSJ-35</strain>
    </source>
</reference>
<proteinExistence type="inferred from homology"/>
<dbReference type="InterPro" id="IPR036388">
    <property type="entry name" value="WH-like_DNA-bd_sf"/>
</dbReference>
<evidence type="ECO:0000256" key="2">
    <source>
        <dbReference type="ARBA" id="ARBA00022491"/>
    </source>
</evidence>
<dbReference type="Gene3D" id="3.30.1490.190">
    <property type="match status" value="1"/>
</dbReference>
<keyword evidence="3" id="KW-0862">Zinc</keyword>
<evidence type="ECO:0000256" key="3">
    <source>
        <dbReference type="ARBA" id="ARBA00022833"/>
    </source>
</evidence>
<accession>A0ABR7EFD5</accession>
<dbReference type="CDD" id="cd07153">
    <property type="entry name" value="Fur_like"/>
    <property type="match status" value="1"/>
</dbReference>
<dbReference type="Pfam" id="PF01475">
    <property type="entry name" value="FUR"/>
    <property type="match status" value="1"/>
</dbReference>
<dbReference type="InterPro" id="IPR002481">
    <property type="entry name" value="FUR"/>
</dbReference>
<keyword evidence="5" id="KW-0238">DNA-binding</keyword>
<keyword evidence="2" id="KW-0678">Repressor</keyword>